<dbReference type="InterPro" id="IPR046980">
    <property type="entry name" value="KefG/KefF"/>
</dbReference>
<accession>A0ABV9SZ56</accession>
<dbReference type="InterPro" id="IPR003680">
    <property type="entry name" value="Flavodoxin_fold"/>
</dbReference>
<dbReference type="Gene3D" id="3.40.50.360">
    <property type="match status" value="1"/>
</dbReference>
<evidence type="ECO:0000256" key="1">
    <source>
        <dbReference type="ARBA" id="ARBA00023002"/>
    </source>
</evidence>
<dbReference type="EMBL" id="JBHSJJ010000004">
    <property type="protein sequence ID" value="MFC4871669.1"/>
    <property type="molecule type" value="Genomic_DNA"/>
</dbReference>
<evidence type="ECO:0000313" key="4">
    <source>
        <dbReference type="Proteomes" id="UP001595818"/>
    </source>
</evidence>
<keyword evidence="4" id="KW-1185">Reference proteome</keyword>
<dbReference type="Pfam" id="PF02525">
    <property type="entry name" value="Flavodoxin_2"/>
    <property type="match status" value="1"/>
</dbReference>
<dbReference type="PANTHER" id="PTHR47307">
    <property type="entry name" value="GLUTATHIONE-REGULATED POTASSIUM-EFFLUX SYSTEM ANCILLARY PROTEIN KEFG"/>
    <property type="match status" value="1"/>
</dbReference>
<dbReference type="InterPro" id="IPR029039">
    <property type="entry name" value="Flavoprotein-like_sf"/>
</dbReference>
<sequence>MKKILVLMFHPRLETSKVNKFLLNAMLEQQHVIVKNMYEIYPDFNIDVKAEQQDLLNADLMIMQHPFFWYAAPPLVKQWIDLVLEHGWAYGTGGDKLKGKKIMHIISSGGGFEIYRSEGKNLLT</sequence>
<dbReference type="RefSeq" id="WP_377063362.1">
    <property type="nucleotide sequence ID" value="NZ_JBHSJJ010000004.1"/>
</dbReference>
<name>A0ABV9SZ56_9BACT</name>
<dbReference type="Proteomes" id="UP001595818">
    <property type="component" value="Unassembled WGS sequence"/>
</dbReference>
<evidence type="ECO:0000259" key="2">
    <source>
        <dbReference type="Pfam" id="PF02525"/>
    </source>
</evidence>
<comment type="caution">
    <text evidence="3">The sequence shown here is derived from an EMBL/GenBank/DDBJ whole genome shotgun (WGS) entry which is preliminary data.</text>
</comment>
<protein>
    <submittedName>
        <fullName evidence="3">NAD(P)H-dependent oxidoreductase</fullName>
    </submittedName>
</protein>
<proteinExistence type="predicted"/>
<keyword evidence="1" id="KW-0560">Oxidoreductase</keyword>
<feature type="domain" description="Flavodoxin-like fold" evidence="2">
    <location>
        <begin position="2"/>
        <end position="120"/>
    </location>
</feature>
<reference evidence="4" key="1">
    <citation type="journal article" date="2019" name="Int. J. Syst. Evol. Microbiol.">
        <title>The Global Catalogue of Microorganisms (GCM) 10K type strain sequencing project: providing services to taxonomists for standard genome sequencing and annotation.</title>
        <authorList>
            <consortium name="The Broad Institute Genomics Platform"/>
            <consortium name="The Broad Institute Genome Sequencing Center for Infectious Disease"/>
            <person name="Wu L."/>
            <person name="Ma J."/>
        </authorList>
    </citation>
    <scope>NUCLEOTIDE SEQUENCE [LARGE SCALE GENOMIC DNA]</scope>
    <source>
        <strain evidence="4">CGMCC 4.7466</strain>
    </source>
</reference>
<gene>
    <name evidence="3" type="ORF">ACFPFU_08225</name>
</gene>
<dbReference type="PANTHER" id="PTHR47307:SF1">
    <property type="entry name" value="GLUTATHIONE-REGULATED POTASSIUM-EFFLUX SYSTEM ANCILLARY PROTEIN KEFG"/>
    <property type="match status" value="1"/>
</dbReference>
<evidence type="ECO:0000313" key="3">
    <source>
        <dbReference type="EMBL" id="MFC4871669.1"/>
    </source>
</evidence>
<organism evidence="3 4">
    <name type="scientific">Negadavirga shengliensis</name>
    <dbReference type="NCBI Taxonomy" id="1389218"/>
    <lineage>
        <taxon>Bacteria</taxon>
        <taxon>Pseudomonadati</taxon>
        <taxon>Bacteroidota</taxon>
        <taxon>Cytophagia</taxon>
        <taxon>Cytophagales</taxon>
        <taxon>Cyclobacteriaceae</taxon>
        <taxon>Negadavirga</taxon>
    </lineage>
</organism>
<dbReference type="SUPFAM" id="SSF52218">
    <property type="entry name" value="Flavoproteins"/>
    <property type="match status" value="1"/>
</dbReference>